<name>B7Z945_HUMAN</name>
<dbReference type="EMBL" id="AK304427">
    <property type="protein sequence ID" value="BAH14181.1"/>
    <property type="molecule type" value="mRNA"/>
</dbReference>
<protein>
    <submittedName>
        <fullName evidence="2">cDNA FLJ53548</fullName>
    </submittedName>
</protein>
<reference evidence="2" key="1">
    <citation type="submission" date="2007-10" db="EMBL/GenBank/DDBJ databases">
        <title>NEDO human cDNA sequencing project focused on splicing variants.</title>
        <authorList>
            <person name="Wakamatsu A."/>
            <person name="Yamamoto J."/>
            <person name="Kimura K."/>
            <person name="Ishii S."/>
            <person name="Watanabe K."/>
            <person name="Sugiyama A."/>
            <person name="Murakawa K."/>
            <person name="Kaida T."/>
            <person name="Tsuchiya K."/>
            <person name="Fukuzumi Y."/>
            <person name="Kumagai A."/>
            <person name="Oishi Y."/>
            <person name="Yamamoto S."/>
            <person name="Ono Y."/>
            <person name="Komori Y."/>
            <person name="Yamazaki M."/>
            <person name="Kisu Y."/>
            <person name="Nishikawa T."/>
            <person name="Sugano S."/>
            <person name="Nomura N."/>
            <person name="Isogai T."/>
        </authorList>
    </citation>
    <scope>NUCLEOTIDE SEQUENCE</scope>
    <source>
        <tissue evidence="2">Trachea</tissue>
    </source>
</reference>
<dbReference type="AlphaFoldDB" id="B7Z945"/>
<evidence type="ECO:0000256" key="1">
    <source>
        <dbReference type="SAM" id="MobiDB-lite"/>
    </source>
</evidence>
<proteinExistence type="evidence at transcript level"/>
<feature type="compositionally biased region" description="Basic and acidic residues" evidence="1">
    <location>
        <begin position="137"/>
        <end position="153"/>
    </location>
</feature>
<feature type="region of interest" description="Disordered" evidence="1">
    <location>
        <begin position="111"/>
        <end position="153"/>
    </location>
</feature>
<accession>B7Z945</accession>
<sequence length="182" mass="20162">MAVTGVQCSERCKQTRRVDSSSGKWLATPLIWEKLNWPSRSQSQNLHPFRILPNGLTLPGAQERPGYLLAALPNPCAPRPYQVHWVHVAVLIAVLLQQLPQSRCLRLPLPGGGGGQRALQGRLKTQAGKRGVRKRGGWRERERPSADPGERGLRVGAQVQNPRAPRKIFAIPATSKVQLRPM</sequence>
<organism evidence="2">
    <name type="scientific">Homo sapiens</name>
    <name type="common">Human</name>
    <dbReference type="NCBI Taxonomy" id="9606"/>
    <lineage>
        <taxon>Eukaryota</taxon>
        <taxon>Metazoa</taxon>
        <taxon>Chordata</taxon>
        <taxon>Craniata</taxon>
        <taxon>Vertebrata</taxon>
        <taxon>Euteleostomi</taxon>
        <taxon>Mammalia</taxon>
        <taxon>Eutheria</taxon>
        <taxon>Euarchontoglires</taxon>
        <taxon>Primates</taxon>
        <taxon>Haplorrhini</taxon>
        <taxon>Catarrhini</taxon>
        <taxon>Hominidae</taxon>
        <taxon>Homo</taxon>
    </lineage>
</organism>
<evidence type="ECO:0000313" key="2">
    <source>
        <dbReference type="EMBL" id="BAH14181.1"/>
    </source>
</evidence>